<dbReference type="Gene3D" id="1.20.1560.10">
    <property type="entry name" value="ABC transporter type 1, transmembrane domain"/>
    <property type="match status" value="1"/>
</dbReference>
<dbReference type="Proteomes" id="UP001285441">
    <property type="component" value="Unassembled WGS sequence"/>
</dbReference>
<dbReference type="SUPFAM" id="SSF90123">
    <property type="entry name" value="ABC transporter transmembrane region"/>
    <property type="match status" value="1"/>
</dbReference>
<evidence type="ECO:0000256" key="4">
    <source>
        <dbReference type="SAM" id="Phobius"/>
    </source>
</evidence>
<comment type="caution">
    <text evidence="5">The sequence shown here is derived from an EMBL/GenBank/DDBJ whole genome shotgun (WGS) entry which is preliminary data.</text>
</comment>
<gene>
    <name evidence="5" type="ORF">B0H63DRAFT_218380</name>
</gene>
<evidence type="ECO:0000256" key="1">
    <source>
        <dbReference type="ARBA" id="ARBA00022692"/>
    </source>
</evidence>
<dbReference type="InterPro" id="IPR036640">
    <property type="entry name" value="ABC1_TM_sf"/>
</dbReference>
<evidence type="ECO:0000313" key="6">
    <source>
        <dbReference type="Proteomes" id="UP001285441"/>
    </source>
</evidence>
<reference evidence="5" key="2">
    <citation type="submission" date="2023-06" db="EMBL/GenBank/DDBJ databases">
        <authorList>
            <consortium name="Lawrence Berkeley National Laboratory"/>
            <person name="Haridas S."/>
            <person name="Hensen N."/>
            <person name="Bonometti L."/>
            <person name="Westerberg I."/>
            <person name="Brannstrom I.O."/>
            <person name="Guillou S."/>
            <person name="Cros-Aarteil S."/>
            <person name="Calhoun S."/>
            <person name="Kuo A."/>
            <person name="Mondo S."/>
            <person name="Pangilinan J."/>
            <person name="Riley R."/>
            <person name="LaButti K."/>
            <person name="Andreopoulos B."/>
            <person name="Lipzen A."/>
            <person name="Chen C."/>
            <person name="Yanf M."/>
            <person name="Daum C."/>
            <person name="Ng V."/>
            <person name="Clum A."/>
            <person name="Steindorff A."/>
            <person name="Ohm R."/>
            <person name="Martin F."/>
            <person name="Silar P."/>
            <person name="Natvig D."/>
            <person name="Lalanne C."/>
            <person name="Gautier V."/>
            <person name="Ament-velasquez S.L."/>
            <person name="Kruys A."/>
            <person name="Hutchinson M.I."/>
            <person name="Powell A.J."/>
            <person name="Barry K."/>
            <person name="Miller A.N."/>
            <person name="Grigoriev I.V."/>
            <person name="Debuchy R."/>
            <person name="Gladieux P."/>
            <person name="Thoren M.H."/>
            <person name="Johannesson H."/>
        </authorList>
    </citation>
    <scope>NUCLEOTIDE SEQUENCE</scope>
    <source>
        <strain evidence="5">CBS 232.78</strain>
    </source>
</reference>
<organism evidence="5 6">
    <name type="scientific">Podospora didyma</name>
    <dbReference type="NCBI Taxonomy" id="330526"/>
    <lineage>
        <taxon>Eukaryota</taxon>
        <taxon>Fungi</taxon>
        <taxon>Dikarya</taxon>
        <taxon>Ascomycota</taxon>
        <taxon>Pezizomycotina</taxon>
        <taxon>Sordariomycetes</taxon>
        <taxon>Sordariomycetidae</taxon>
        <taxon>Sordariales</taxon>
        <taxon>Podosporaceae</taxon>
        <taxon>Podospora</taxon>
    </lineage>
</organism>
<keyword evidence="2 4" id="KW-1133">Transmembrane helix</keyword>
<reference evidence="5" key="1">
    <citation type="journal article" date="2023" name="Mol. Phylogenet. Evol.">
        <title>Genome-scale phylogeny and comparative genomics of the fungal order Sordariales.</title>
        <authorList>
            <person name="Hensen N."/>
            <person name="Bonometti L."/>
            <person name="Westerberg I."/>
            <person name="Brannstrom I.O."/>
            <person name="Guillou S."/>
            <person name="Cros-Aarteil S."/>
            <person name="Calhoun S."/>
            <person name="Haridas S."/>
            <person name="Kuo A."/>
            <person name="Mondo S."/>
            <person name="Pangilinan J."/>
            <person name="Riley R."/>
            <person name="LaButti K."/>
            <person name="Andreopoulos B."/>
            <person name="Lipzen A."/>
            <person name="Chen C."/>
            <person name="Yan M."/>
            <person name="Daum C."/>
            <person name="Ng V."/>
            <person name="Clum A."/>
            <person name="Steindorff A."/>
            <person name="Ohm R.A."/>
            <person name="Martin F."/>
            <person name="Silar P."/>
            <person name="Natvig D.O."/>
            <person name="Lalanne C."/>
            <person name="Gautier V."/>
            <person name="Ament-Velasquez S.L."/>
            <person name="Kruys A."/>
            <person name="Hutchinson M.I."/>
            <person name="Powell A.J."/>
            <person name="Barry K."/>
            <person name="Miller A.N."/>
            <person name="Grigoriev I.V."/>
            <person name="Debuchy R."/>
            <person name="Gladieux P."/>
            <person name="Hiltunen Thoren M."/>
            <person name="Johannesson H."/>
        </authorList>
    </citation>
    <scope>NUCLEOTIDE SEQUENCE</scope>
    <source>
        <strain evidence="5">CBS 232.78</strain>
    </source>
</reference>
<name>A0AAE0NIE3_9PEZI</name>
<keyword evidence="6" id="KW-1185">Reference proteome</keyword>
<accession>A0AAE0NIE3</accession>
<sequence>MLMEVAGRIFSSFHGLLWIDVQLHRAENFQVEVQSHILSLGFDFHSQALPTDVIKAVDNAGSIHSFLDTFIVHFAINLVTALMAIVQLFHRFGPYMVLVCTNAAVYYFILERRYLAVATAQYEKSNTLRDEKER</sequence>
<feature type="transmembrane region" description="Helical" evidence="4">
    <location>
        <begin position="65"/>
        <end position="86"/>
    </location>
</feature>
<evidence type="ECO:0000256" key="3">
    <source>
        <dbReference type="ARBA" id="ARBA00023136"/>
    </source>
</evidence>
<proteinExistence type="predicted"/>
<dbReference type="EMBL" id="JAULSW010000005">
    <property type="protein sequence ID" value="KAK3382020.1"/>
    <property type="molecule type" value="Genomic_DNA"/>
</dbReference>
<dbReference type="AlphaFoldDB" id="A0AAE0NIE3"/>
<dbReference type="GO" id="GO:0016020">
    <property type="term" value="C:membrane"/>
    <property type="evidence" value="ECO:0007669"/>
    <property type="project" value="InterPro"/>
</dbReference>
<protein>
    <submittedName>
        <fullName evidence="5">Uncharacterized protein</fullName>
    </submittedName>
</protein>
<evidence type="ECO:0000256" key="2">
    <source>
        <dbReference type="ARBA" id="ARBA00022989"/>
    </source>
</evidence>
<keyword evidence="1 4" id="KW-0812">Transmembrane</keyword>
<feature type="transmembrane region" description="Helical" evidence="4">
    <location>
        <begin position="92"/>
        <end position="110"/>
    </location>
</feature>
<dbReference type="GO" id="GO:0005524">
    <property type="term" value="F:ATP binding"/>
    <property type="evidence" value="ECO:0007669"/>
    <property type="project" value="InterPro"/>
</dbReference>
<evidence type="ECO:0000313" key="5">
    <source>
        <dbReference type="EMBL" id="KAK3382020.1"/>
    </source>
</evidence>
<keyword evidence="3 4" id="KW-0472">Membrane</keyword>